<comment type="caution">
    <text evidence="1">The sequence shown here is derived from an EMBL/GenBank/DDBJ whole genome shotgun (WGS) entry which is preliminary data.</text>
</comment>
<evidence type="ECO:0000313" key="2">
    <source>
        <dbReference type="Proteomes" id="UP000194236"/>
    </source>
</evidence>
<dbReference type="GO" id="GO:0004601">
    <property type="term" value="F:peroxidase activity"/>
    <property type="evidence" value="ECO:0007669"/>
    <property type="project" value="InterPro"/>
</dbReference>
<dbReference type="OrthoDB" id="6370939at2759"/>
<dbReference type="Gene3D" id="1.10.640.10">
    <property type="entry name" value="Haem peroxidase domain superfamily, animal type"/>
    <property type="match status" value="1"/>
</dbReference>
<feature type="non-terminal residue" evidence="1">
    <location>
        <position position="1"/>
    </location>
</feature>
<dbReference type="GO" id="GO:0020037">
    <property type="term" value="F:heme binding"/>
    <property type="evidence" value="ECO:0007669"/>
    <property type="project" value="InterPro"/>
</dbReference>
<sequence length="59" mass="6908">QLQEIRKKATLANLICKTTHLDLIQVSPFEEISTHNPKIPCASQPDFNYELWREGYLHK</sequence>
<dbReference type="InterPro" id="IPR019791">
    <property type="entry name" value="Haem_peroxidase_animal"/>
</dbReference>
<dbReference type="AlphaFoldDB" id="A0A1Y3AYN0"/>
<dbReference type="InterPro" id="IPR010255">
    <property type="entry name" value="Haem_peroxidase_sf"/>
</dbReference>
<keyword evidence="2" id="KW-1185">Reference proteome</keyword>
<dbReference type="Proteomes" id="UP000194236">
    <property type="component" value="Unassembled WGS sequence"/>
</dbReference>
<dbReference type="InterPro" id="IPR037120">
    <property type="entry name" value="Haem_peroxidase_sf_animal"/>
</dbReference>
<organism evidence="1 2">
    <name type="scientific">Euroglyphus maynei</name>
    <name type="common">Mayne's house dust mite</name>
    <dbReference type="NCBI Taxonomy" id="6958"/>
    <lineage>
        <taxon>Eukaryota</taxon>
        <taxon>Metazoa</taxon>
        <taxon>Ecdysozoa</taxon>
        <taxon>Arthropoda</taxon>
        <taxon>Chelicerata</taxon>
        <taxon>Arachnida</taxon>
        <taxon>Acari</taxon>
        <taxon>Acariformes</taxon>
        <taxon>Sarcoptiformes</taxon>
        <taxon>Astigmata</taxon>
        <taxon>Psoroptidia</taxon>
        <taxon>Analgoidea</taxon>
        <taxon>Pyroglyphidae</taxon>
        <taxon>Pyroglyphinae</taxon>
        <taxon>Euroglyphus</taxon>
    </lineage>
</organism>
<gene>
    <name evidence="1" type="ORF">BLA29_005336</name>
</gene>
<protein>
    <submittedName>
        <fullName evidence="1">Uncharacterized protein</fullName>
    </submittedName>
</protein>
<dbReference type="EMBL" id="MUJZ01050739">
    <property type="protein sequence ID" value="OTF73629.1"/>
    <property type="molecule type" value="Genomic_DNA"/>
</dbReference>
<reference evidence="1 2" key="1">
    <citation type="submission" date="2017-03" db="EMBL/GenBank/DDBJ databases">
        <title>Genome Survey of Euroglyphus maynei.</title>
        <authorList>
            <person name="Arlian L.G."/>
            <person name="Morgan M.S."/>
            <person name="Rider S.D."/>
        </authorList>
    </citation>
    <scope>NUCLEOTIDE SEQUENCE [LARGE SCALE GENOMIC DNA]</scope>
    <source>
        <strain evidence="1">Arlian Lab</strain>
        <tissue evidence="1">Whole body</tissue>
    </source>
</reference>
<dbReference type="SUPFAM" id="SSF48113">
    <property type="entry name" value="Heme-dependent peroxidases"/>
    <property type="match status" value="1"/>
</dbReference>
<proteinExistence type="predicted"/>
<dbReference type="GO" id="GO:0006979">
    <property type="term" value="P:response to oxidative stress"/>
    <property type="evidence" value="ECO:0007669"/>
    <property type="project" value="InterPro"/>
</dbReference>
<dbReference type="PROSITE" id="PS50292">
    <property type="entry name" value="PEROXIDASE_3"/>
    <property type="match status" value="1"/>
</dbReference>
<accession>A0A1Y3AYN0</accession>
<evidence type="ECO:0000313" key="1">
    <source>
        <dbReference type="EMBL" id="OTF73629.1"/>
    </source>
</evidence>
<name>A0A1Y3AYN0_EURMA</name>